<evidence type="ECO:0000313" key="1">
    <source>
        <dbReference type="EMBL" id="OXA37821.1"/>
    </source>
</evidence>
<dbReference type="PANTHER" id="PTHR31511:SF12">
    <property type="entry name" value="RHO TERMINATION FACTOR N-TERMINAL DOMAIN-CONTAINING PROTEIN"/>
    <property type="match status" value="1"/>
</dbReference>
<comment type="caution">
    <text evidence="1">The sequence shown here is derived from an EMBL/GenBank/DDBJ whole genome shotgun (WGS) entry which is preliminary data.</text>
</comment>
<dbReference type="AlphaFoldDB" id="A0A226CZJ0"/>
<keyword evidence="2" id="KW-1185">Reference proteome</keyword>
<dbReference type="PANTHER" id="PTHR31511">
    <property type="entry name" value="PROTEIN CBG23764"/>
    <property type="match status" value="1"/>
</dbReference>
<gene>
    <name evidence="1" type="ORF">Fcan01_27391</name>
</gene>
<sequence>MPMKITDLEKFSKQNPDINLNVFAYDETEKAFELGVEIPAMFSDDISPALYRSGNVDLLLKKGIYAYTYMKSVQNFHETTLPPIEEFFNDLTEEVCSNDDYNNAKLTWSSYKIKDLGEWHDLYCLLDVTILADCMERTRDILWDSYGLDVAHYFSLPMIAFDGVCKLGNVELDYLGLDEYEWLEGAVRGRVCGAGGMRVAQASNPYMKDLYDQTKPTRSAMCEYLPLKDYCWLTSAQLEGISADPDKFVNSIADNADKGYFLEIDLEVPPEVHNKLNDYPPAPIKRCVASDELSDFQKHQIRKLGISNTGDENNKDSQRYNLIDEVINQCHREQISFRSIVSNKHAISTIFCKKDALNGFDNKRYIVNPMITYARGHKDSKTFQSNMTFLDSKGCCNHAITCRE</sequence>
<accession>A0A226CZJ0</accession>
<dbReference type="OMA" id="CHREQIS"/>
<dbReference type="EMBL" id="LNIX01000052">
    <property type="protein sequence ID" value="OXA37821.1"/>
    <property type="molecule type" value="Genomic_DNA"/>
</dbReference>
<name>A0A226CZJ0_FOLCA</name>
<protein>
    <submittedName>
        <fullName evidence="1">Uncharacterized protein</fullName>
    </submittedName>
</protein>
<proteinExistence type="predicted"/>
<dbReference type="OrthoDB" id="414982at2759"/>
<evidence type="ECO:0000313" key="2">
    <source>
        <dbReference type="Proteomes" id="UP000198287"/>
    </source>
</evidence>
<organism evidence="1 2">
    <name type="scientific">Folsomia candida</name>
    <name type="common">Springtail</name>
    <dbReference type="NCBI Taxonomy" id="158441"/>
    <lineage>
        <taxon>Eukaryota</taxon>
        <taxon>Metazoa</taxon>
        <taxon>Ecdysozoa</taxon>
        <taxon>Arthropoda</taxon>
        <taxon>Hexapoda</taxon>
        <taxon>Collembola</taxon>
        <taxon>Entomobryomorpha</taxon>
        <taxon>Isotomoidea</taxon>
        <taxon>Isotomidae</taxon>
        <taxon>Proisotominae</taxon>
        <taxon>Folsomia</taxon>
    </lineage>
</organism>
<reference evidence="1 2" key="1">
    <citation type="submission" date="2015-12" db="EMBL/GenBank/DDBJ databases">
        <title>The genome of Folsomia candida.</title>
        <authorList>
            <person name="Faddeeva A."/>
            <person name="Derks M.F."/>
            <person name="Anvar Y."/>
            <person name="Smit S."/>
            <person name="Van Straalen N."/>
            <person name="Roelofs D."/>
        </authorList>
    </citation>
    <scope>NUCLEOTIDE SEQUENCE [LARGE SCALE GENOMIC DNA]</scope>
    <source>
        <strain evidence="1 2">VU population</strain>
        <tissue evidence="1">Whole body</tissue>
    </source>
</reference>
<dbReference type="Proteomes" id="UP000198287">
    <property type="component" value="Unassembled WGS sequence"/>
</dbReference>